<proteinExistence type="predicted"/>
<organism evidence="1 2">
    <name type="scientific">Marasmiellus scandens</name>
    <dbReference type="NCBI Taxonomy" id="2682957"/>
    <lineage>
        <taxon>Eukaryota</taxon>
        <taxon>Fungi</taxon>
        <taxon>Dikarya</taxon>
        <taxon>Basidiomycota</taxon>
        <taxon>Agaricomycotina</taxon>
        <taxon>Agaricomycetes</taxon>
        <taxon>Agaricomycetidae</taxon>
        <taxon>Agaricales</taxon>
        <taxon>Marasmiineae</taxon>
        <taxon>Omphalotaceae</taxon>
        <taxon>Marasmiellus</taxon>
    </lineage>
</organism>
<comment type="caution">
    <text evidence="1">The sequence shown here is derived from an EMBL/GenBank/DDBJ whole genome shotgun (WGS) entry which is preliminary data.</text>
</comment>
<dbReference type="SUPFAM" id="SSF53335">
    <property type="entry name" value="S-adenosyl-L-methionine-dependent methyltransferases"/>
    <property type="match status" value="1"/>
</dbReference>
<gene>
    <name evidence="1" type="ORF">VKT23_012732</name>
</gene>
<protein>
    <submittedName>
        <fullName evidence="1">Uncharacterized protein</fullName>
    </submittedName>
</protein>
<evidence type="ECO:0000313" key="1">
    <source>
        <dbReference type="EMBL" id="KAK7451057.1"/>
    </source>
</evidence>
<evidence type="ECO:0000313" key="2">
    <source>
        <dbReference type="Proteomes" id="UP001498398"/>
    </source>
</evidence>
<dbReference type="PANTHER" id="PTHR14614:SF10">
    <property type="entry name" value="PROTEIN N-TERMINAL AND LYSINE N-METHYLTRANSFERASE EFM7"/>
    <property type="match status" value="1"/>
</dbReference>
<dbReference type="EMBL" id="JBANRG010000032">
    <property type="protein sequence ID" value="KAK7451057.1"/>
    <property type="molecule type" value="Genomic_DNA"/>
</dbReference>
<keyword evidence="2" id="KW-1185">Reference proteome</keyword>
<name>A0ABR1JA02_9AGAR</name>
<dbReference type="InterPro" id="IPR029063">
    <property type="entry name" value="SAM-dependent_MTases_sf"/>
</dbReference>
<dbReference type="Pfam" id="PF10294">
    <property type="entry name" value="Methyltransf_16"/>
    <property type="match status" value="1"/>
</dbReference>
<dbReference type="Gene3D" id="3.40.50.150">
    <property type="entry name" value="Vaccinia Virus protein VP39"/>
    <property type="match status" value="1"/>
</dbReference>
<dbReference type="InterPro" id="IPR019410">
    <property type="entry name" value="Methyltransf_16"/>
</dbReference>
<dbReference type="Proteomes" id="UP001498398">
    <property type="component" value="Unassembled WGS sequence"/>
</dbReference>
<dbReference type="PANTHER" id="PTHR14614">
    <property type="entry name" value="HEPATOCELLULAR CARCINOMA-ASSOCIATED ANTIGEN"/>
    <property type="match status" value="1"/>
</dbReference>
<reference evidence="1 2" key="1">
    <citation type="submission" date="2024-01" db="EMBL/GenBank/DDBJ databases">
        <title>A draft genome for the cacao thread blight pathogen Marasmiellus scandens.</title>
        <authorList>
            <person name="Baruah I.K."/>
            <person name="Leung J."/>
            <person name="Bukari Y."/>
            <person name="Amoako-Attah I."/>
            <person name="Meinhardt L.W."/>
            <person name="Bailey B.A."/>
            <person name="Cohen S.P."/>
        </authorList>
    </citation>
    <scope>NUCLEOTIDE SEQUENCE [LARGE SCALE GENOMIC DNA]</scope>
    <source>
        <strain evidence="1 2">GH-19</strain>
    </source>
</reference>
<accession>A0ABR1JA02</accession>
<sequence>MSATIEPRPEDMEDILNDSLSFLGGKPVVDQEIISYGPLRLTVAAKEGKANTLLADHLFSPSLFLAERIERGLLPVHHKTVIELGAGCALPSLLMSTIPEPPSLITITDYPDDGILGNLKANIERNSSLVSSGCVVKWIGYDWGTDTSQLLSLLPMENNPGYDIVILSDLLHFHDSHDALVVSMKLLLSKIPDSIVYISAGKYTLPHVCSNFVSKAKENGFEIEELLVPDGSEEEKWLGKMQVSGLDEEALGVRKAACRFWVAGWKEL</sequence>